<evidence type="ECO:0000313" key="1">
    <source>
        <dbReference type="EMBL" id="WAJ29146.1"/>
    </source>
</evidence>
<dbReference type="Proteomes" id="UP001163223">
    <property type="component" value="Chromosome"/>
</dbReference>
<reference evidence="1" key="1">
    <citation type="submission" date="2022-11" db="EMBL/GenBank/DDBJ databases">
        <title>beta-Carotene-producing bacterium, Jeongeuplla avenae sp. nov., alleviates the salt stress of Arabidopsis seedlings.</title>
        <authorList>
            <person name="Jiang L."/>
            <person name="Lee J."/>
        </authorList>
    </citation>
    <scope>NUCLEOTIDE SEQUENCE</scope>
    <source>
        <strain evidence="1">DY_R2A_6</strain>
    </source>
</reference>
<keyword evidence="2" id="KW-1185">Reference proteome</keyword>
<proteinExistence type="predicted"/>
<accession>A0ACD4NQV5</accession>
<organism evidence="1 2">
    <name type="scientific">Antarcticirhabdus aurantiaca</name>
    <dbReference type="NCBI Taxonomy" id="2606717"/>
    <lineage>
        <taxon>Bacteria</taxon>
        <taxon>Pseudomonadati</taxon>
        <taxon>Pseudomonadota</taxon>
        <taxon>Alphaproteobacteria</taxon>
        <taxon>Hyphomicrobiales</taxon>
        <taxon>Aurantimonadaceae</taxon>
        <taxon>Antarcticirhabdus</taxon>
    </lineage>
</organism>
<sequence length="301" mass="32941">MKSSPAPETDWDDLRVFLATARAGQILAASRRLGLNHATVGRRLDALEASLGHRLFERRPSGCVLTREGGAFLAFAERMEAEMAAARASLAEAETGLAGTVRIGAPDGFGAAFLAPRLTALIERHPSLTVQLVPVPQAFSISRREADIAITVERPSQGRLVARRLVPYALGLYASRAYLDRFGRPETAADLQHHRLVGYVDDLVFSPSLHYAAEIAADWRSRLEISSALGQFEAVAAGAGIGILHAFVAARRLDLEPVLPEHRIEREYWLAFHETSRGQARIRAVADYIAEVVKADEDVFR</sequence>
<evidence type="ECO:0000313" key="2">
    <source>
        <dbReference type="Proteomes" id="UP001163223"/>
    </source>
</evidence>
<gene>
    <name evidence="1" type="ORF">OXU80_02560</name>
</gene>
<dbReference type="EMBL" id="CP113520">
    <property type="protein sequence ID" value="WAJ29146.1"/>
    <property type="molecule type" value="Genomic_DNA"/>
</dbReference>
<protein>
    <submittedName>
        <fullName evidence="1">LysR family transcriptional regulator</fullName>
    </submittedName>
</protein>
<name>A0ACD4NQV5_9HYPH</name>